<gene>
    <name evidence="1" type="ordered locus">CHAB381_1604</name>
</gene>
<organism evidence="1 2">
    <name type="scientific">Campylobacter hominis (strain ATCC BAA-381 / DSM 21671 / CCUG 45161 / LMG 19568 / NCTC 13146 / CH001A)</name>
    <dbReference type="NCBI Taxonomy" id="360107"/>
    <lineage>
        <taxon>Bacteria</taxon>
        <taxon>Pseudomonadati</taxon>
        <taxon>Campylobacterota</taxon>
        <taxon>Epsilonproteobacteria</taxon>
        <taxon>Campylobacterales</taxon>
        <taxon>Campylobacteraceae</taxon>
        <taxon>Campylobacter</taxon>
    </lineage>
</organism>
<sequence>MFCKISEKFKKAFFAIKLKFSIKTTKFYKISSNKLMKKTKKIAEIKKRFIS</sequence>
<proteinExistence type="predicted"/>
<dbReference type="AlphaFoldDB" id="A7I3N6"/>
<evidence type="ECO:0000313" key="1">
    <source>
        <dbReference type="EMBL" id="ABS51719.1"/>
    </source>
</evidence>
<protein>
    <submittedName>
        <fullName evidence="1">Uncharacterized protein</fullName>
    </submittedName>
</protein>
<accession>A7I3N6</accession>
<reference evidence="2" key="1">
    <citation type="submission" date="2007-07" db="EMBL/GenBank/DDBJ databases">
        <title>Complete genome sequence of Campylobacter hominis ATCC BAA-381, a commensal isolated from the human gastrointestinal tract.</title>
        <authorList>
            <person name="Fouts D.E."/>
            <person name="Mongodin E.F."/>
            <person name="Puiu D."/>
            <person name="Sebastian Y."/>
            <person name="Miller W.G."/>
            <person name="Mandrell R.E."/>
            <person name="Nelson K.E."/>
        </authorList>
    </citation>
    <scope>NUCLEOTIDE SEQUENCE [LARGE SCALE GENOMIC DNA]</scope>
    <source>
        <strain evidence="2">ATCC BAA-381 / LMG 19568 / NCTC 13146 / CH001A</strain>
    </source>
</reference>
<evidence type="ECO:0000313" key="2">
    <source>
        <dbReference type="Proteomes" id="UP000002407"/>
    </source>
</evidence>
<dbReference type="KEGG" id="cha:CHAB381_1604"/>
<name>A7I3N6_CAMHC</name>
<dbReference type="Proteomes" id="UP000002407">
    <property type="component" value="Chromosome"/>
</dbReference>
<keyword evidence="2" id="KW-1185">Reference proteome</keyword>
<dbReference type="EMBL" id="CP000776">
    <property type="protein sequence ID" value="ABS51719.1"/>
    <property type="molecule type" value="Genomic_DNA"/>
</dbReference>
<dbReference type="HOGENOM" id="CLU_3096751_0_0_7"/>